<dbReference type="InterPro" id="IPR006564">
    <property type="entry name" value="Znf_PMZ"/>
</dbReference>
<name>A0A061FNV1_THECC</name>
<dbReference type="SMART" id="SM00575">
    <property type="entry name" value="ZnF_PMZ"/>
    <property type="match status" value="1"/>
</dbReference>
<evidence type="ECO:0000256" key="1">
    <source>
        <dbReference type="ARBA" id="ARBA00022723"/>
    </source>
</evidence>
<feature type="region of interest" description="Disordered" evidence="5">
    <location>
        <begin position="143"/>
        <end position="201"/>
    </location>
</feature>
<dbReference type="HOGENOM" id="CLU_429242_0_0_1"/>
<evidence type="ECO:0000256" key="4">
    <source>
        <dbReference type="PROSITE-ProRule" id="PRU00325"/>
    </source>
</evidence>
<evidence type="ECO:0000313" key="7">
    <source>
        <dbReference type="EMBL" id="EOY19010.1"/>
    </source>
</evidence>
<dbReference type="InParanoid" id="A0A061FNV1"/>
<evidence type="ECO:0000313" key="8">
    <source>
        <dbReference type="Proteomes" id="UP000026915"/>
    </source>
</evidence>
<protein>
    <recommendedName>
        <fullName evidence="6">SWIM-type domain-containing protein</fullName>
    </recommendedName>
</protein>
<dbReference type="Gramene" id="EOY19010">
    <property type="protein sequence ID" value="EOY19010"/>
    <property type="gene ID" value="TCM_043606"/>
</dbReference>
<accession>A0A061FNV1</accession>
<keyword evidence="3" id="KW-0862">Zinc</keyword>
<dbReference type="eggNOG" id="ENOG502RJNC">
    <property type="taxonomic scope" value="Eukaryota"/>
</dbReference>
<keyword evidence="1" id="KW-0479">Metal-binding</keyword>
<organism evidence="7 8">
    <name type="scientific">Theobroma cacao</name>
    <name type="common">Cacao</name>
    <name type="synonym">Cocoa</name>
    <dbReference type="NCBI Taxonomy" id="3641"/>
    <lineage>
        <taxon>Eukaryota</taxon>
        <taxon>Viridiplantae</taxon>
        <taxon>Streptophyta</taxon>
        <taxon>Embryophyta</taxon>
        <taxon>Tracheophyta</taxon>
        <taxon>Spermatophyta</taxon>
        <taxon>Magnoliopsida</taxon>
        <taxon>eudicotyledons</taxon>
        <taxon>Gunneridae</taxon>
        <taxon>Pentapetalae</taxon>
        <taxon>rosids</taxon>
        <taxon>malvids</taxon>
        <taxon>Malvales</taxon>
        <taxon>Malvaceae</taxon>
        <taxon>Byttnerioideae</taxon>
        <taxon>Theobroma</taxon>
    </lineage>
</organism>
<evidence type="ECO:0000259" key="6">
    <source>
        <dbReference type="PROSITE" id="PS50966"/>
    </source>
</evidence>
<evidence type="ECO:0000256" key="5">
    <source>
        <dbReference type="SAM" id="MobiDB-lite"/>
    </source>
</evidence>
<feature type="compositionally biased region" description="Acidic residues" evidence="5">
    <location>
        <begin position="186"/>
        <end position="195"/>
    </location>
</feature>
<proteinExistence type="predicted"/>
<dbReference type="AlphaFoldDB" id="A0A061FNV1"/>
<keyword evidence="2 4" id="KW-0863">Zinc-finger</keyword>
<dbReference type="PANTHER" id="PTHR31973:SF195">
    <property type="entry name" value="MUDR FAMILY TRANSPOSASE"/>
    <property type="match status" value="1"/>
</dbReference>
<dbReference type="EMBL" id="CM001888">
    <property type="protein sequence ID" value="EOY19010.1"/>
    <property type="molecule type" value="Genomic_DNA"/>
</dbReference>
<dbReference type="STRING" id="3641.A0A061FNV1"/>
<dbReference type="PROSITE" id="PS50966">
    <property type="entry name" value="ZF_SWIM"/>
    <property type="match status" value="1"/>
</dbReference>
<keyword evidence="8" id="KW-1185">Reference proteome</keyword>
<sequence>MQGVRSDLSIVGLMKLVEDVVEANSKIDEIELHALISTSGELSRPIIKDDEDVALILLEQRNVPTMYVSIKGCQTNVMSHEEVGQYGNQLNQKEIYKASQIPKHSFHNPQQWKLRCASNQFLHSLEQMQRSGETVECVMPLSNENTTVEDNNVRLEGDTTTPEDSTTFDEGNEDLFTTGEDRFDDTSDDGLEQSQDDSSNNDCLYDSDIPICNNVEGETEPIGGVDVRDVQCDDPIYNNPIADENWICSLDTLLDDSDQERGNAGISRTWVIAGAERVKRSCKVRYEVGCKDKACKFSVRATQLPDKGEYWQVRTFHKPNGVTLRPKDIICEMRVQWGLECLYGKAWQVKEYAEKLVFGSPEESFQLLPSYFYMLEQENPGTVTAVATDKEERFKYCFWSYGACIQGFRDVMLPMVAIDATHLKGRTSVYIQLLLASAMLRTKTRGCGFLAKAHHGLCGYHLKKNFKNKFKCDDVCMLFTLARDYYKVADFNRHMNQIQWIHLGTNANLMRIGPEKWARACSPTRRYQMMTSNIAKCVNSCLKHARQILITVLIEFIRDMFQLKPINRVELEVKDRKMDGLVNLSRKTCTCCEFQTDLLPCSHAIAAISKCNHEAIEFCADYYKTIVLVEGYSGSIRPIGHPSEWDIAGRPRRRKIPSAGEGSQARRCSQCLSYGHNRQNCPSPFAVPSTNLAPSPSQSTPPQLR</sequence>
<dbReference type="PANTHER" id="PTHR31973">
    <property type="entry name" value="POLYPROTEIN, PUTATIVE-RELATED"/>
    <property type="match status" value="1"/>
</dbReference>
<gene>
    <name evidence="7" type="ORF">TCM_043606</name>
</gene>
<dbReference type="GO" id="GO:0008270">
    <property type="term" value="F:zinc ion binding"/>
    <property type="evidence" value="ECO:0007669"/>
    <property type="project" value="UniProtKB-KW"/>
</dbReference>
<dbReference type="Proteomes" id="UP000026915">
    <property type="component" value="Chromosome 10"/>
</dbReference>
<dbReference type="InterPro" id="IPR007527">
    <property type="entry name" value="Znf_SWIM"/>
</dbReference>
<evidence type="ECO:0000256" key="2">
    <source>
        <dbReference type="ARBA" id="ARBA00022771"/>
    </source>
</evidence>
<dbReference type="Pfam" id="PF04434">
    <property type="entry name" value="SWIM"/>
    <property type="match status" value="1"/>
</dbReference>
<reference evidence="7 8" key="1">
    <citation type="journal article" date="2013" name="Genome Biol.">
        <title>The genome sequence of the most widely cultivated cacao type and its use to identify candidate genes regulating pod color.</title>
        <authorList>
            <person name="Motamayor J.C."/>
            <person name="Mockaitis K."/>
            <person name="Schmutz J."/>
            <person name="Haiminen N."/>
            <person name="Iii D.L."/>
            <person name="Cornejo O."/>
            <person name="Findley S.D."/>
            <person name="Zheng P."/>
            <person name="Utro F."/>
            <person name="Royaert S."/>
            <person name="Saski C."/>
            <person name="Jenkins J."/>
            <person name="Podicheti R."/>
            <person name="Zhao M."/>
            <person name="Scheffler B.E."/>
            <person name="Stack J.C."/>
            <person name="Feltus F.A."/>
            <person name="Mustiga G.M."/>
            <person name="Amores F."/>
            <person name="Phillips W."/>
            <person name="Marelli J.P."/>
            <person name="May G.D."/>
            <person name="Shapiro H."/>
            <person name="Ma J."/>
            <person name="Bustamante C.D."/>
            <person name="Schnell R.J."/>
            <person name="Main D."/>
            <person name="Gilbert D."/>
            <person name="Parida L."/>
            <person name="Kuhn D.N."/>
        </authorList>
    </citation>
    <scope>NUCLEOTIDE SEQUENCE [LARGE SCALE GENOMIC DNA]</scope>
    <source>
        <strain evidence="8">cv. Matina 1-6</strain>
    </source>
</reference>
<feature type="region of interest" description="Disordered" evidence="5">
    <location>
        <begin position="682"/>
        <end position="705"/>
    </location>
</feature>
<dbReference type="OMA" id="ADENWIC"/>
<evidence type="ECO:0000256" key="3">
    <source>
        <dbReference type="ARBA" id="ARBA00022833"/>
    </source>
</evidence>
<feature type="domain" description="SWIM-type" evidence="6">
    <location>
        <begin position="567"/>
        <end position="612"/>
    </location>
</feature>